<dbReference type="SUPFAM" id="SSF103473">
    <property type="entry name" value="MFS general substrate transporter"/>
    <property type="match status" value="1"/>
</dbReference>
<accession>A0ABR4DS66</accession>
<protein>
    <submittedName>
        <fullName evidence="6">Uncharacterized protein</fullName>
    </submittedName>
</protein>
<dbReference type="InterPro" id="IPR036259">
    <property type="entry name" value="MFS_trans_sf"/>
</dbReference>
<feature type="transmembrane region" description="Helical" evidence="5">
    <location>
        <begin position="43"/>
        <end position="64"/>
    </location>
</feature>
<evidence type="ECO:0000256" key="1">
    <source>
        <dbReference type="ARBA" id="ARBA00004141"/>
    </source>
</evidence>
<feature type="transmembrane region" description="Helical" evidence="5">
    <location>
        <begin position="7"/>
        <end position="31"/>
    </location>
</feature>
<dbReference type="PANTHER" id="PTHR23502">
    <property type="entry name" value="MAJOR FACILITATOR SUPERFAMILY"/>
    <property type="match status" value="1"/>
</dbReference>
<dbReference type="EMBL" id="JBAWTH010000245">
    <property type="protein sequence ID" value="KAL2272372.1"/>
    <property type="molecule type" value="Genomic_DNA"/>
</dbReference>
<comment type="caution">
    <text evidence="6">The sequence shown here is derived from an EMBL/GenBank/DDBJ whole genome shotgun (WGS) entry which is preliminary data.</text>
</comment>
<evidence type="ECO:0000313" key="7">
    <source>
        <dbReference type="Proteomes" id="UP001600888"/>
    </source>
</evidence>
<evidence type="ECO:0000256" key="5">
    <source>
        <dbReference type="SAM" id="Phobius"/>
    </source>
</evidence>
<proteinExistence type="predicted"/>
<organism evidence="6 7">
    <name type="scientific">Diaporthe vaccinii</name>
    <dbReference type="NCBI Taxonomy" id="105482"/>
    <lineage>
        <taxon>Eukaryota</taxon>
        <taxon>Fungi</taxon>
        <taxon>Dikarya</taxon>
        <taxon>Ascomycota</taxon>
        <taxon>Pezizomycotina</taxon>
        <taxon>Sordariomycetes</taxon>
        <taxon>Sordariomycetidae</taxon>
        <taxon>Diaporthales</taxon>
        <taxon>Diaporthaceae</taxon>
        <taxon>Diaporthe</taxon>
        <taxon>Diaporthe eres species complex</taxon>
    </lineage>
</organism>
<evidence type="ECO:0000313" key="6">
    <source>
        <dbReference type="EMBL" id="KAL2272372.1"/>
    </source>
</evidence>
<reference evidence="6 7" key="1">
    <citation type="submission" date="2024-03" db="EMBL/GenBank/DDBJ databases">
        <title>A high-quality draft genome sequence of Diaporthe vaccinii, a causative agent of upright dieback and viscid rot disease in cranberry plants.</title>
        <authorList>
            <person name="Sarrasin M."/>
            <person name="Lang B.F."/>
            <person name="Burger G."/>
        </authorList>
    </citation>
    <scope>NUCLEOTIDE SEQUENCE [LARGE SCALE GENOMIC DNA]</scope>
    <source>
        <strain evidence="6 7">IS7</strain>
    </source>
</reference>
<evidence type="ECO:0000256" key="4">
    <source>
        <dbReference type="ARBA" id="ARBA00023136"/>
    </source>
</evidence>
<dbReference type="PANTHER" id="PTHR23502:SF47">
    <property type="entry name" value="MAJOR FACILITATOR SUPERFAMILY (MFS) PROFILE DOMAIN-CONTAINING PROTEIN-RELATED"/>
    <property type="match status" value="1"/>
</dbReference>
<feature type="transmembrane region" description="Helical" evidence="5">
    <location>
        <begin position="148"/>
        <end position="166"/>
    </location>
</feature>
<name>A0ABR4DS66_9PEZI</name>
<evidence type="ECO:0000256" key="2">
    <source>
        <dbReference type="ARBA" id="ARBA00022692"/>
    </source>
</evidence>
<feature type="transmembrane region" description="Helical" evidence="5">
    <location>
        <begin position="84"/>
        <end position="104"/>
    </location>
</feature>
<gene>
    <name evidence="6" type="ORF">FJTKL_06765</name>
</gene>
<keyword evidence="4 5" id="KW-0472">Membrane</keyword>
<dbReference type="Proteomes" id="UP001600888">
    <property type="component" value="Unassembled WGS sequence"/>
</dbReference>
<keyword evidence="7" id="KW-1185">Reference proteome</keyword>
<evidence type="ECO:0000256" key="3">
    <source>
        <dbReference type="ARBA" id="ARBA00022989"/>
    </source>
</evidence>
<comment type="subcellular location">
    <subcellularLocation>
        <location evidence="1">Membrane</location>
        <topology evidence="1">Multi-pass membrane protein</topology>
    </subcellularLocation>
</comment>
<feature type="transmembrane region" description="Helical" evidence="5">
    <location>
        <begin position="116"/>
        <end position="136"/>
    </location>
</feature>
<feature type="transmembrane region" description="Helical" evidence="5">
    <location>
        <begin position="178"/>
        <end position="199"/>
    </location>
</feature>
<keyword evidence="3 5" id="KW-1133">Transmembrane helix</keyword>
<keyword evidence="2 5" id="KW-0812">Transmembrane</keyword>
<sequence length="212" mass="23001">MLVLEPILLSLSAYISVVFGLMYIFFLAYPMSFIRERNWDPTLAGLPLLSVLTGTILGGALITFTTNTRLSPDPTAGRPKENRLILMMLGAVLLPVGMFCFAATSSPSTSPWPQIFSGVPIGAGIILINMQGLNFIVDCYGINSNSAVAANTFMRSLFASGFPVFATPMYDSIGVARATSYLAIFGVVLVPIPFLLYRFGEKIRARSRWAPS</sequence>